<evidence type="ECO:0000313" key="1">
    <source>
        <dbReference type="EMBL" id="KAJ4138628.1"/>
    </source>
</evidence>
<accession>A0ABQ8RNU0</accession>
<protein>
    <recommendedName>
        <fullName evidence="3">F-box domain-containing protein</fullName>
    </recommendedName>
</protein>
<evidence type="ECO:0000313" key="2">
    <source>
        <dbReference type="Proteomes" id="UP001152024"/>
    </source>
</evidence>
<name>A0ABQ8RNU0_FUSEQ</name>
<dbReference type="Proteomes" id="UP001152024">
    <property type="component" value="Unassembled WGS sequence"/>
</dbReference>
<keyword evidence="2" id="KW-1185">Reference proteome</keyword>
<evidence type="ECO:0008006" key="3">
    <source>
        <dbReference type="Google" id="ProtNLM"/>
    </source>
</evidence>
<organism evidence="1 2">
    <name type="scientific">Fusarium equiseti</name>
    <name type="common">Fusarium scirpi</name>
    <dbReference type="NCBI Taxonomy" id="61235"/>
    <lineage>
        <taxon>Eukaryota</taxon>
        <taxon>Fungi</taxon>
        <taxon>Dikarya</taxon>
        <taxon>Ascomycota</taxon>
        <taxon>Pezizomycotina</taxon>
        <taxon>Sordariomycetes</taxon>
        <taxon>Hypocreomycetidae</taxon>
        <taxon>Hypocreales</taxon>
        <taxon>Nectriaceae</taxon>
        <taxon>Fusarium</taxon>
        <taxon>Fusarium incarnatum-equiseti species complex</taxon>
    </lineage>
</organism>
<comment type="caution">
    <text evidence="1">The sequence shown here is derived from an EMBL/GenBank/DDBJ whole genome shotgun (WGS) entry which is preliminary data.</text>
</comment>
<proteinExistence type="predicted"/>
<sequence>MDPSNNYPQGIHSLAITDSSSSSSRPLAQDNMSTMCLEELPYDVRHSILSSVDTVADLLIFVQASPVFYRDYAIEPERWLYHCLGLELGHGIIDAVTVHLAKTFTCRQDRTMDEVHRTMEDIRQFISSYHSCISSLTRPNSVLPNKADIISMVAFHLTVVMPLVSRFIEWTQSHFRALSLPDGLSHTEMKRIFRGFYRYQLFCNIFGPNEQTLQPWISADEKLEWFFSIFEPWETEEILCVYQFISDKYQKVRNEQWWYGTGILTDINQPGLSSLGLTFLLTLFKTDDQKTLSNLILQNTSRLYYAPWVAEAVTRACQVRRLNLVFSARDRAQAEREPMPFMGDNEDSPPLAWVTIWKGTYSNLFGQWIPRSFLRWGYVMWDSDRIVSTGAIAALEEKWVEACTIPSTDLFVDPRSRV</sequence>
<reference evidence="1" key="1">
    <citation type="submission" date="2022-09" db="EMBL/GenBank/DDBJ databases">
        <title>Fusarium specimens isolated from Avocado Roots.</title>
        <authorList>
            <person name="Stajich J."/>
            <person name="Roper C."/>
            <person name="Heimlech-Rivalta G."/>
        </authorList>
    </citation>
    <scope>NUCLEOTIDE SEQUENCE</scope>
    <source>
        <strain evidence="1">CF00095</strain>
    </source>
</reference>
<gene>
    <name evidence="1" type="ORF">NW768_002478</name>
</gene>
<dbReference type="EMBL" id="JAOQBH010000003">
    <property type="protein sequence ID" value="KAJ4138628.1"/>
    <property type="molecule type" value="Genomic_DNA"/>
</dbReference>